<protein>
    <recommendedName>
        <fullName evidence="4">Secreted protein</fullName>
    </recommendedName>
</protein>
<feature type="compositionally biased region" description="Polar residues" evidence="1">
    <location>
        <begin position="88"/>
        <end position="97"/>
    </location>
</feature>
<gene>
    <name evidence="2" type="ORF">BP6252_04970</name>
</gene>
<dbReference type="OrthoDB" id="3189033at2759"/>
<feature type="region of interest" description="Disordered" evidence="1">
    <location>
        <begin position="19"/>
        <end position="162"/>
    </location>
</feature>
<comment type="caution">
    <text evidence="2">The sequence shown here is derived from an EMBL/GenBank/DDBJ whole genome shotgun (WGS) entry which is preliminary data.</text>
</comment>
<evidence type="ECO:0008006" key="4">
    <source>
        <dbReference type="Google" id="ProtNLM"/>
    </source>
</evidence>
<evidence type="ECO:0000256" key="1">
    <source>
        <dbReference type="SAM" id="MobiDB-lite"/>
    </source>
</evidence>
<dbReference type="Proteomes" id="UP000256645">
    <property type="component" value="Unassembled WGS sequence"/>
</dbReference>
<reference evidence="2 3" key="1">
    <citation type="journal article" date="2018" name="IMA Fungus">
        <title>IMA Genome-F 9: Draft genome sequence of Annulohypoxylon stygium, Aspergillus mulundensis, Berkeleyomyces basicola (syn. Thielaviopsis basicola), Ceratocystis smalleyi, two Cercospora beticola strains, Coleophoma cylindrospora, Fusarium fracticaudum, Phialophora cf. hyalina, and Morchella septimelata.</title>
        <authorList>
            <person name="Wingfield B.D."/>
            <person name="Bills G.F."/>
            <person name="Dong Y."/>
            <person name="Huang W."/>
            <person name="Nel W.J."/>
            <person name="Swalarsk-Parry B.S."/>
            <person name="Vaghefi N."/>
            <person name="Wilken P.M."/>
            <person name="An Z."/>
            <person name="de Beer Z.W."/>
            <person name="De Vos L."/>
            <person name="Chen L."/>
            <person name="Duong T.A."/>
            <person name="Gao Y."/>
            <person name="Hammerbacher A."/>
            <person name="Kikkert J.R."/>
            <person name="Li Y."/>
            <person name="Li H."/>
            <person name="Li K."/>
            <person name="Li Q."/>
            <person name="Liu X."/>
            <person name="Ma X."/>
            <person name="Naidoo K."/>
            <person name="Pethybridge S.J."/>
            <person name="Sun J."/>
            <person name="Steenkamp E.T."/>
            <person name="van der Nest M.A."/>
            <person name="van Wyk S."/>
            <person name="Wingfield M.J."/>
            <person name="Xiong C."/>
            <person name="Yue Q."/>
            <person name="Zhang X."/>
        </authorList>
    </citation>
    <scope>NUCLEOTIDE SEQUENCE [LARGE SCALE GENOMIC DNA]</scope>
    <source>
        <strain evidence="2 3">BP6252</strain>
    </source>
</reference>
<accession>A0A3D8RS62</accession>
<dbReference type="STRING" id="1849047.A0A3D8RS62"/>
<evidence type="ECO:0000313" key="2">
    <source>
        <dbReference type="EMBL" id="RDW76917.1"/>
    </source>
</evidence>
<organism evidence="2 3">
    <name type="scientific">Coleophoma cylindrospora</name>
    <dbReference type="NCBI Taxonomy" id="1849047"/>
    <lineage>
        <taxon>Eukaryota</taxon>
        <taxon>Fungi</taxon>
        <taxon>Dikarya</taxon>
        <taxon>Ascomycota</taxon>
        <taxon>Pezizomycotina</taxon>
        <taxon>Leotiomycetes</taxon>
        <taxon>Helotiales</taxon>
        <taxon>Dermateaceae</taxon>
        <taxon>Coleophoma</taxon>
    </lineage>
</organism>
<dbReference type="AlphaFoldDB" id="A0A3D8RS62"/>
<keyword evidence="3" id="KW-1185">Reference proteome</keyword>
<feature type="compositionally biased region" description="Pro residues" evidence="1">
    <location>
        <begin position="130"/>
        <end position="144"/>
    </location>
</feature>
<name>A0A3D8RS62_9HELO</name>
<sequence length="486" mass="54059">MQDPVGLIENVVSALDSNQAGRSAYADPGHSPSNNDDHCANPEGLNCIGKAAKDKKDQQYTNGVHLPGPNGIHTPTEQKGQPELPPRQANQEPPVSSRTKEDPPHLPVRPSSNLPDHSPEPTPDSTRAAPTPPPRQPTTLPPPAIDADLPTSEEGDSQKYTRDPHKLIAYLIPLPKPKLSKSTANEDALPDRFLLYTPPPPHLLKPAKGIKEPKLKWCKRKLQQEVQKANKYDGKTVSWRGLHSKTTKGVMWAIRHIKATDIVFLGRIKNNEVDEIILVFPSSVTHTIPEVRSNFIAQVTRTKKKASKEAVISTILLPVTLAIDTFAAVIWPFGGLFEIDAVWAYASIKGWNTSRVITKRLGARESKFGKYGGTERVLHLRFQQDEKMDVLTRSLAEACHKKNPQMFDSVGRPPTETEVTKAIGWEPVVRGSTGGERNEGETGWDDEEWQKVVFRDDFKATMQKGAGSWEKWCKKFEKNPEKALKK</sequence>
<dbReference type="EMBL" id="PDLM01000005">
    <property type="protein sequence ID" value="RDW76917.1"/>
    <property type="molecule type" value="Genomic_DNA"/>
</dbReference>
<evidence type="ECO:0000313" key="3">
    <source>
        <dbReference type="Proteomes" id="UP000256645"/>
    </source>
</evidence>
<proteinExistence type="predicted"/>